<dbReference type="InterPro" id="IPR002999">
    <property type="entry name" value="Tudor"/>
</dbReference>
<reference evidence="3" key="1">
    <citation type="journal article" date="2013" name="Genome Biol.">
        <title>Draft genome of the mountain pine beetle, Dendroctonus ponderosae Hopkins, a major forest pest.</title>
        <authorList>
            <person name="Keeling C.I."/>
            <person name="Yuen M.M."/>
            <person name="Liao N.Y."/>
            <person name="Docking T.R."/>
            <person name="Chan S.K."/>
            <person name="Taylor G.A."/>
            <person name="Palmquist D.L."/>
            <person name="Jackman S.D."/>
            <person name="Nguyen A."/>
            <person name="Li M."/>
            <person name="Henderson H."/>
            <person name="Janes J.K."/>
            <person name="Zhao Y."/>
            <person name="Pandoh P."/>
            <person name="Moore R."/>
            <person name="Sperling F.A."/>
            <person name="Huber D.P."/>
            <person name="Birol I."/>
            <person name="Jones S.J."/>
            <person name="Bohlmann J."/>
        </authorList>
    </citation>
    <scope>NUCLEOTIDE SEQUENCE</scope>
</reference>
<proteinExistence type="predicted"/>
<dbReference type="PROSITE" id="PS50304">
    <property type="entry name" value="TUDOR"/>
    <property type="match status" value="1"/>
</dbReference>
<evidence type="ECO:0000313" key="3">
    <source>
        <dbReference type="Proteomes" id="UP000019118"/>
    </source>
</evidence>
<evidence type="ECO:0000259" key="1">
    <source>
        <dbReference type="PROSITE" id="PS50304"/>
    </source>
</evidence>
<sequence length="302" mass="34448">MLIVKSQDSLVERNNALNTMVNTETPEDMRNTDSKDIFQYQLPRMRASYTLTVAPDSTTADLPEPANSSMDAKVLCNSESKRLENASLAEYEPHLSEGDPLKYYKPTIPAQPTVISTVPKSPKPIMANKSTTAASDDKDFEIPLEESLRAVEDFIRKEKELSKWQVGEDVLAKWKGNGRYYKAKILEIIPTGTVVVVFESYEVTDELDYKDLCKYFNKTNTFKKKGCPQVGVKTVATNVDVISVKKRAKVLKQKISQPKRLPYFSVFRKSNMTKKKLMYFKRKIQILRKLKSKRRAAIKNNS</sequence>
<dbReference type="SUPFAM" id="SSF63748">
    <property type="entry name" value="Tudor/PWWP/MBT"/>
    <property type="match status" value="1"/>
</dbReference>
<dbReference type="Gene3D" id="2.30.30.140">
    <property type="match status" value="1"/>
</dbReference>
<keyword evidence="3" id="KW-1185">Reference proteome</keyword>
<dbReference type="AlphaFoldDB" id="A0AAR5PVS7"/>
<accession>A0AAR5PVS7</accession>
<organism evidence="2 3">
    <name type="scientific">Dendroctonus ponderosae</name>
    <name type="common">Mountain pine beetle</name>
    <dbReference type="NCBI Taxonomy" id="77166"/>
    <lineage>
        <taxon>Eukaryota</taxon>
        <taxon>Metazoa</taxon>
        <taxon>Ecdysozoa</taxon>
        <taxon>Arthropoda</taxon>
        <taxon>Hexapoda</taxon>
        <taxon>Insecta</taxon>
        <taxon>Pterygota</taxon>
        <taxon>Neoptera</taxon>
        <taxon>Endopterygota</taxon>
        <taxon>Coleoptera</taxon>
        <taxon>Polyphaga</taxon>
        <taxon>Cucujiformia</taxon>
        <taxon>Curculionidae</taxon>
        <taxon>Scolytinae</taxon>
        <taxon>Dendroctonus</taxon>
    </lineage>
</organism>
<dbReference type="Proteomes" id="UP000019118">
    <property type="component" value="Unassembled WGS sequence"/>
</dbReference>
<name>A0AAR5PVS7_DENPD</name>
<feature type="domain" description="Tudor" evidence="1">
    <location>
        <begin position="163"/>
        <end position="222"/>
    </location>
</feature>
<dbReference type="EnsemblMetazoa" id="XM_019909554.1">
    <property type="protein sequence ID" value="XP_019765113.1"/>
    <property type="gene ID" value="LOC109540965"/>
</dbReference>
<dbReference type="GeneID" id="109540965"/>
<dbReference type="SMART" id="SM00333">
    <property type="entry name" value="TUDOR"/>
    <property type="match status" value="1"/>
</dbReference>
<dbReference type="RefSeq" id="XP_019765113.1">
    <property type="nucleotide sequence ID" value="XM_019909554.2"/>
</dbReference>
<evidence type="ECO:0000313" key="2">
    <source>
        <dbReference type="EnsemblMetazoa" id="XP_019765113.1"/>
    </source>
</evidence>
<dbReference type="KEGG" id="dpa:109540965"/>
<protein>
    <recommendedName>
        <fullName evidence="1">Tudor domain-containing protein</fullName>
    </recommendedName>
</protein>
<reference evidence="2" key="2">
    <citation type="submission" date="2024-08" db="UniProtKB">
        <authorList>
            <consortium name="EnsemblMetazoa"/>
        </authorList>
    </citation>
    <scope>IDENTIFICATION</scope>
</reference>